<dbReference type="Gene3D" id="3.40.50.720">
    <property type="entry name" value="NAD(P)-binding Rossmann-like Domain"/>
    <property type="match status" value="1"/>
</dbReference>
<dbReference type="Pfam" id="PF00550">
    <property type="entry name" value="PP-binding"/>
    <property type="match status" value="1"/>
</dbReference>
<dbReference type="GO" id="GO:0031177">
    <property type="term" value="F:phosphopantetheine binding"/>
    <property type="evidence" value="ECO:0007669"/>
    <property type="project" value="InterPro"/>
</dbReference>
<evidence type="ECO:0000256" key="2">
    <source>
        <dbReference type="ARBA" id="ARBA00022553"/>
    </source>
</evidence>
<dbReference type="InterPro" id="IPR050091">
    <property type="entry name" value="PKS_NRPS_Biosynth_Enz"/>
</dbReference>
<dbReference type="InterPro" id="IPR009081">
    <property type="entry name" value="PP-bd_ACP"/>
</dbReference>
<dbReference type="Pfam" id="PF22621">
    <property type="entry name" value="CurL-like_PKS_C"/>
    <property type="match status" value="1"/>
</dbReference>
<dbReference type="Gene3D" id="3.40.366.10">
    <property type="entry name" value="Malonyl-Coenzyme A Acyl Carrier Protein, domain 2"/>
    <property type="match status" value="2"/>
</dbReference>
<dbReference type="EMBL" id="JADEWL010000072">
    <property type="protein sequence ID" value="MBE9214784.1"/>
    <property type="molecule type" value="Genomic_DNA"/>
</dbReference>
<dbReference type="Proteomes" id="UP000620559">
    <property type="component" value="Unassembled WGS sequence"/>
</dbReference>
<dbReference type="SUPFAM" id="SSF55048">
    <property type="entry name" value="Probable ACP-binding domain of malonyl-CoA ACP transacylase"/>
    <property type="match status" value="1"/>
</dbReference>
<evidence type="ECO:0000256" key="3">
    <source>
        <dbReference type="ARBA" id="ARBA00022679"/>
    </source>
</evidence>
<dbReference type="GO" id="GO:0004312">
    <property type="term" value="F:fatty acid synthase activity"/>
    <property type="evidence" value="ECO:0007669"/>
    <property type="project" value="TreeGrafter"/>
</dbReference>
<dbReference type="Pfam" id="PF21394">
    <property type="entry name" value="Beta-ketacyl_N"/>
    <property type="match status" value="1"/>
</dbReference>
<dbReference type="InterPro" id="IPR016036">
    <property type="entry name" value="Malonyl_transacylase_ACP-bd"/>
</dbReference>
<dbReference type="SMART" id="SM00822">
    <property type="entry name" value="PKS_KR"/>
    <property type="match status" value="1"/>
</dbReference>
<comment type="caution">
    <text evidence="7">The sequence shown here is derived from an EMBL/GenBank/DDBJ whole genome shotgun (WGS) entry which is preliminary data.</text>
</comment>
<feature type="domain" description="Ketosynthase family 3 (KS3)" evidence="6">
    <location>
        <begin position="36"/>
        <end position="462"/>
    </location>
</feature>
<evidence type="ECO:0000256" key="4">
    <source>
        <dbReference type="SAM" id="MobiDB-lite"/>
    </source>
</evidence>
<dbReference type="SUPFAM" id="SSF51735">
    <property type="entry name" value="NAD(P)-binding Rossmann-fold domains"/>
    <property type="match status" value="2"/>
</dbReference>
<dbReference type="Gene3D" id="3.30.70.3290">
    <property type="match status" value="2"/>
</dbReference>
<gene>
    <name evidence="7" type="ORF">IQ247_19270</name>
</gene>
<dbReference type="SMART" id="SM00823">
    <property type="entry name" value="PKS_PP"/>
    <property type="match status" value="1"/>
</dbReference>
<evidence type="ECO:0000259" key="6">
    <source>
        <dbReference type="PROSITE" id="PS52004"/>
    </source>
</evidence>
<dbReference type="InterPro" id="IPR049490">
    <property type="entry name" value="C883_1060-like_KR_N"/>
</dbReference>
<dbReference type="Gene3D" id="3.40.47.10">
    <property type="match status" value="2"/>
</dbReference>
<dbReference type="InterPro" id="IPR036736">
    <property type="entry name" value="ACP-like_sf"/>
</dbReference>
<dbReference type="InterPro" id="IPR014031">
    <property type="entry name" value="Ketoacyl_synth_C"/>
</dbReference>
<keyword evidence="1" id="KW-0596">Phosphopantetheine</keyword>
<dbReference type="GO" id="GO:0005886">
    <property type="term" value="C:plasma membrane"/>
    <property type="evidence" value="ECO:0007669"/>
    <property type="project" value="TreeGrafter"/>
</dbReference>
<dbReference type="PROSITE" id="PS00606">
    <property type="entry name" value="KS3_1"/>
    <property type="match status" value="2"/>
</dbReference>
<dbReference type="InterPro" id="IPR006162">
    <property type="entry name" value="Ppantetheine_attach_site"/>
</dbReference>
<dbReference type="PROSITE" id="PS52004">
    <property type="entry name" value="KS3_2"/>
    <property type="match status" value="2"/>
</dbReference>
<keyword evidence="2" id="KW-0597">Phosphoprotein</keyword>
<dbReference type="InterPro" id="IPR001227">
    <property type="entry name" value="Ac_transferase_dom_sf"/>
</dbReference>
<dbReference type="InterPro" id="IPR020806">
    <property type="entry name" value="PKS_PP-bd"/>
</dbReference>
<dbReference type="CDD" id="cd08953">
    <property type="entry name" value="KR_2_SDR_x"/>
    <property type="match status" value="1"/>
</dbReference>
<feature type="domain" description="Carrier" evidence="5">
    <location>
        <begin position="1435"/>
        <end position="1509"/>
    </location>
</feature>
<dbReference type="Gene3D" id="1.10.1240.100">
    <property type="match status" value="1"/>
</dbReference>
<dbReference type="FunFam" id="3.40.47.10:FF:000019">
    <property type="entry name" value="Polyketide synthase type I"/>
    <property type="match status" value="1"/>
</dbReference>
<evidence type="ECO:0000256" key="1">
    <source>
        <dbReference type="ARBA" id="ARBA00022450"/>
    </source>
</evidence>
<dbReference type="Pfam" id="PF02801">
    <property type="entry name" value="Ketoacyl-synt_C"/>
    <property type="match status" value="2"/>
</dbReference>
<dbReference type="InterPro" id="IPR032821">
    <property type="entry name" value="PKS_assoc"/>
</dbReference>
<proteinExistence type="predicted"/>
<name>A0A8J7JU99_9CYAN</name>
<dbReference type="InterPro" id="IPR036291">
    <property type="entry name" value="NAD(P)-bd_dom_sf"/>
</dbReference>
<dbReference type="GO" id="GO:0005737">
    <property type="term" value="C:cytoplasm"/>
    <property type="evidence" value="ECO:0007669"/>
    <property type="project" value="TreeGrafter"/>
</dbReference>
<keyword evidence="8" id="KW-1185">Reference proteome</keyword>
<dbReference type="PANTHER" id="PTHR43775">
    <property type="entry name" value="FATTY ACID SYNTHASE"/>
    <property type="match status" value="1"/>
</dbReference>
<dbReference type="InterPro" id="IPR016035">
    <property type="entry name" value="Acyl_Trfase/lysoPLipase"/>
</dbReference>
<dbReference type="InterPro" id="IPR057326">
    <property type="entry name" value="KR_dom"/>
</dbReference>
<reference evidence="7" key="1">
    <citation type="submission" date="2020-10" db="EMBL/GenBank/DDBJ databases">
        <authorList>
            <person name="Castelo-Branco R."/>
            <person name="Eusebio N."/>
            <person name="Adriana R."/>
            <person name="Vieira A."/>
            <person name="Brugerolle De Fraissinette N."/>
            <person name="Rezende De Castro R."/>
            <person name="Schneider M.P."/>
            <person name="Vasconcelos V."/>
            <person name="Leao P.N."/>
        </authorList>
    </citation>
    <scope>NUCLEOTIDE SEQUENCE</scope>
    <source>
        <strain evidence="7">LEGE 06105</strain>
    </source>
</reference>
<dbReference type="SUPFAM" id="SSF47336">
    <property type="entry name" value="ACP-like"/>
    <property type="match status" value="1"/>
</dbReference>
<accession>A0A8J7JU99</accession>
<dbReference type="GO" id="GO:0071770">
    <property type="term" value="P:DIM/DIP cell wall layer assembly"/>
    <property type="evidence" value="ECO:0007669"/>
    <property type="project" value="TreeGrafter"/>
</dbReference>
<dbReference type="SMART" id="SM00827">
    <property type="entry name" value="PKS_AT"/>
    <property type="match status" value="1"/>
</dbReference>
<dbReference type="Pfam" id="PF00698">
    <property type="entry name" value="Acyl_transf_1"/>
    <property type="match status" value="1"/>
</dbReference>
<dbReference type="Gene3D" id="1.10.1200.10">
    <property type="entry name" value="ACP-like"/>
    <property type="match status" value="1"/>
</dbReference>
<dbReference type="SMART" id="SM01294">
    <property type="entry name" value="PKS_PP_betabranch"/>
    <property type="match status" value="1"/>
</dbReference>
<evidence type="ECO:0000259" key="5">
    <source>
        <dbReference type="PROSITE" id="PS50075"/>
    </source>
</evidence>
<protein>
    <submittedName>
        <fullName evidence="7">SDR family NAD(P)-dependent oxidoreductase</fullName>
    </submittedName>
</protein>
<dbReference type="CDD" id="cd00833">
    <property type="entry name" value="PKS"/>
    <property type="match status" value="2"/>
</dbReference>
<dbReference type="FunFam" id="3.40.366.10:FF:000002">
    <property type="entry name" value="Probable polyketide synthase 2"/>
    <property type="match status" value="1"/>
</dbReference>
<dbReference type="SUPFAM" id="SSF53901">
    <property type="entry name" value="Thiolase-like"/>
    <property type="match status" value="2"/>
</dbReference>
<dbReference type="InterPro" id="IPR016039">
    <property type="entry name" value="Thiolase-like"/>
</dbReference>
<dbReference type="InterPro" id="IPR020841">
    <property type="entry name" value="PKS_Beta-ketoAc_synthase_dom"/>
</dbReference>
<dbReference type="InterPro" id="IPR014043">
    <property type="entry name" value="Acyl_transferase_dom"/>
</dbReference>
<sequence length="2430" mass="267310">MKNNTTDRSKLSPLQRAAIALKEMRIKLDAAENSKTEPIAIVGMSCRFPGGANSPAQFWQLLRDGVDAITEVPQDRWNIDEYYSSNLNLSGKMYTRNGGFIENVDQFDPHFFGISAKEAASMDPQQRLLLEAAWEALEYGGQSPQQLHGSQTGVFMGLFMDDYSRFNLYSGDHNRIDGYSSLGNARSVAVGRIAHFLGLQGPVMQLDTACSSALLAVHLASQSLRSGECNMALAGGVNLILSPEASIGLSKMRALAPDGRCKTFDAAADGYGRGEGCGIVVLKRLSDAIANGDRILAMVRGSAVNHDGASSGLTVPNGLAQEALIKEALKNARVEPHQVSYVETHGTGTALGDPIEVRALGSVFCENRSLESPLYIGSVKTQVGHLESAAGVASLIKVILALQNKEIPGNLHLKQPSSHIAWDKLPVKVPTAPTKWDCEAKRLAGVSSFGISGTNVHLIVEEAPQVESLQSDIERPLHLLCLSAKTEPALVALTQDYQTFLKSHPGLSLTDICFTANTGRSHLKHRLAIVAESTTVLGEKLRVLSLSDSTNKLIKGVAENNQNKIVFLFTGQGSQYVGMARQLYETQPTFRKTLDRCDEILRPYLQQPLLSVLYPESNALELLHETAYTQPALFAIEYALAELWKSWGIVPDAVMGHSVGEYVAACVAGVFSLEDGLKLIAERGRLIQSLPQDGMMAVVFAPEAQITPLLQPHADKVSIACVNGANNVVISGVTETVNKILEQLKSQGINAQALQVSHAFHSPLMTTILDEFEQAASGVEFKKPRIPFVSNVTGEVLEAGEIPDAVYWRKHLRGTVKFLAGMETLDKRRYDIFLEVGPSSTLLGMGKKCLPENTATWLSSLKKGNDDWTQLLATVGELYVRGTTIDWLAFDQDYQRQRVVLPTYPFQRQRYWVDKPQVNFSPTNSQLTNPEWFYNWQWNRESLGEPTKTTTGAILFFQNNNLGERFYEQFSSKYTAYFITPGEIFTKQGDRQFTINPAASQDYAKLIEIIKADGFNLLTVVHLWNYNQKQVSVEELLLEDNTLNQSFWSLQWLTQALNQQYPNHKLNLLLVTQGAYVTSASDSLQNVHQSMTGTLIRVLAEENPEIQTKVVDVTPETLPQELADIIYQEIPIEATGEGIVAIRNQQRFTRSLERIKLPTNNHQVSLSQGDTWLITGGTSGVGTEIALVLAAQAKINLVLTGRKPLPPKEEWESGNLAAGTIKRIQTIQQLESLGATVMYQAVDVTDSLAMEDLVKTIKSRFGNLDGVIHAAGVADNTTFKLLQKSDQIISQVLAPKVQGTIILDQVTRNEPLKYFVVLSSVSASKAEWGTGMADYAAANTFLDNYVVYRNQSGASGRSLALNYSLWSNRGMGALMGDSTLLMVKSKGLNPLEPEPAANAFITALGLNGSSVIHIIDLIESTIPIKEQKTKPTKTFNIRDLVGEVLSQHLAISAAEVEGYQTFTELGLDSVGTVEVIQSLGKALEFELLPTLMFEYQTPDDLIGYLEEMFGYDFVGVSEVEEEEINRRDAESAEERDVEEQKVLEDDLREDDIAIIGMACKIPGANNLQEYWDLLSEGRSAVRDVPEDRWFNQHYFSENSPQSTQVSKRGCFVDNPFGFDPMYFGISPKEAVAIDPQQRVFLQLAMQALQQAGYGGKYRTKNIGVFVGCGQNTYIEHFGNSQYYEALSQRFGDSTWFENLNNGDRQNLLDTLSQVLQPSEILPESSAGNEVNELAARVSHCLDLKGPSMAVVTACSSSLVALHIACESIRRGESKMAIVGGVNFNLSPSPFTFLRKAQALSPTGTCYPFDKRANGLLLGEGAGVLIVKPLKQAVSDGDIIHAVIKGSAINNDGHSQGITAPNPKGQAEAIRQAYLNCGINPETISYIETHGTGTLLGDPIEVEGMTKAFSSFTEKKGFCGIGSVKSSIGHLLSASGIVSLIKVVLAMQHGEIPQTLGFSEPNPHINFDNTPFYVVGDGSKQWVRNGNPMRAGINGFGFGGTNCHVILEESPLTTTSVVKPEEKTDSPQLLFLTARNQEALQKVAAQLHEHIIKYPEQGISQICFTQNNAQKEQALKAAILVKNRQNLLDNLDAITNNQTTSEIHTGKANPQRKIPIHLIFDDNISITPQEVEILRTNFGEFNRACSDCEQYWGCEISNLSTKAYIFVVQYAWGRWLQSLELQPTILLGEKTGIIVGACLTGILTLEQAIKLLDSQVKPSITPQQLASTWTCPLVTSEGIFRQQQKIDGNQLLNCIQNARSLNAENIKQVIGKQGVYLHLDNNLSLQQQITSLDANGTWINPDKQQSIANSLFTTLAKMYVAGVQFNSKKLFPENLRRVVLPTYPFQEKDYRVEVVTTQVEQETISTLLPIEKLPKLSPEQRNSSRAKLAEDFNPQPNNSKLLPIEKPTPLSAEQRQQTYLALSEELEKLGK</sequence>
<dbReference type="Gene3D" id="3.30.70.250">
    <property type="entry name" value="Malonyl-CoA ACP transacylase, ACP-binding"/>
    <property type="match status" value="1"/>
</dbReference>
<dbReference type="PANTHER" id="PTHR43775:SF37">
    <property type="entry name" value="SI:DKEY-61P9.11"/>
    <property type="match status" value="1"/>
</dbReference>
<dbReference type="InterPro" id="IPR018201">
    <property type="entry name" value="Ketoacyl_synth_AS"/>
</dbReference>
<feature type="region of interest" description="Disordered" evidence="4">
    <location>
        <begin position="2374"/>
        <end position="2414"/>
    </location>
</feature>
<keyword evidence="3" id="KW-0808">Transferase</keyword>
<organism evidence="7 8">
    <name type="scientific">Plectonema cf. radiosum LEGE 06105</name>
    <dbReference type="NCBI Taxonomy" id="945769"/>
    <lineage>
        <taxon>Bacteria</taxon>
        <taxon>Bacillati</taxon>
        <taxon>Cyanobacteriota</taxon>
        <taxon>Cyanophyceae</taxon>
        <taxon>Oscillatoriophycideae</taxon>
        <taxon>Oscillatoriales</taxon>
        <taxon>Microcoleaceae</taxon>
        <taxon>Plectonema</taxon>
    </lineage>
</organism>
<dbReference type="Pfam" id="PF00109">
    <property type="entry name" value="ketoacyl-synt"/>
    <property type="match status" value="2"/>
</dbReference>
<dbReference type="InterPro" id="IPR013968">
    <property type="entry name" value="PKS_KR"/>
</dbReference>
<dbReference type="Pfam" id="PF08659">
    <property type="entry name" value="KR"/>
    <property type="match status" value="1"/>
</dbReference>
<dbReference type="SUPFAM" id="SSF52151">
    <property type="entry name" value="FabD/lysophospholipase-like"/>
    <property type="match status" value="2"/>
</dbReference>
<dbReference type="PROSITE" id="PS50075">
    <property type="entry name" value="CARRIER"/>
    <property type="match status" value="1"/>
</dbReference>
<dbReference type="GO" id="GO:0004315">
    <property type="term" value="F:3-oxoacyl-[acyl-carrier-protein] synthase activity"/>
    <property type="evidence" value="ECO:0007669"/>
    <property type="project" value="InterPro"/>
</dbReference>
<dbReference type="PROSITE" id="PS00012">
    <property type="entry name" value="PHOSPHOPANTETHEINE"/>
    <property type="match status" value="1"/>
</dbReference>
<evidence type="ECO:0000313" key="7">
    <source>
        <dbReference type="EMBL" id="MBE9214784.1"/>
    </source>
</evidence>
<dbReference type="GO" id="GO:0006633">
    <property type="term" value="P:fatty acid biosynthetic process"/>
    <property type="evidence" value="ECO:0007669"/>
    <property type="project" value="InterPro"/>
</dbReference>
<dbReference type="SMART" id="SM00825">
    <property type="entry name" value="PKS_KS"/>
    <property type="match status" value="2"/>
</dbReference>
<evidence type="ECO:0000313" key="8">
    <source>
        <dbReference type="Proteomes" id="UP000620559"/>
    </source>
</evidence>
<dbReference type="InterPro" id="IPR014030">
    <property type="entry name" value="Ketoacyl_synth_N"/>
</dbReference>
<dbReference type="Pfam" id="PF16197">
    <property type="entry name" value="KAsynt_C_assoc"/>
    <property type="match status" value="1"/>
</dbReference>
<feature type="domain" description="Ketosynthase family 3 (KS3)" evidence="6">
    <location>
        <begin position="1549"/>
        <end position="2008"/>
    </location>
</feature>